<dbReference type="SMART" id="SM01134">
    <property type="entry name" value="DeoRC"/>
    <property type="match status" value="1"/>
</dbReference>
<dbReference type="PROSITE" id="PS00894">
    <property type="entry name" value="HTH_DEOR_1"/>
    <property type="match status" value="1"/>
</dbReference>
<reference evidence="8 9" key="2">
    <citation type="submission" date="2020-08" db="EMBL/GenBank/DDBJ databases">
        <authorList>
            <person name="Partida-Martinez L."/>
            <person name="Huntemann M."/>
            <person name="Clum A."/>
            <person name="Wang J."/>
            <person name="Palaniappan K."/>
            <person name="Ritter S."/>
            <person name="Chen I.-M."/>
            <person name="Stamatis D."/>
            <person name="Reddy T."/>
            <person name="O'Malley R."/>
            <person name="Daum C."/>
            <person name="Shapiro N."/>
            <person name="Ivanova N."/>
            <person name="Kyrpides N."/>
            <person name="Woyke T."/>
        </authorList>
    </citation>
    <scope>NUCLEOTIDE SEQUENCE [LARGE SCALE GENOMIC DNA]</scope>
    <source>
        <strain evidence="8 9">AS2.23</strain>
    </source>
</reference>
<dbReference type="PANTHER" id="PTHR30363">
    <property type="entry name" value="HTH-TYPE TRANSCRIPTIONAL REGULATOR SRLR-RELATED"/>
    <property type="match status" value="1"/>
</dbReference>
<keyword evidence="2" id="KW-0678">Repressor</keyword>
<keyword evidence="3" id="KW-0805">Transcription regulation</keyword>
<dbReference type="SUPFAM" id="SSF46785">
    <property type="entry name" value="Winged helix' DNA-binding domain"/>
    <property type="match status" value="1"/>
</dbReference>
<evidence type="ECO:0000256" key="4">
    <source>
        <dbReference type="ARBA" id="ARBA00023125"/>
    </source>
</evidence>
<dbReference type="InterPro" id="IPR018356">
    <property type="entry name" value="Tscrpt_reg_HTH_DeoR_CS"/>
</dbReference>
<evidence type="ECO:0000256" key="2">
    <source>
        <dbReference type="ARBA" id="ARBA00022491"/>
    </source>
</evidence>
<evidence type="ECO:0000256" key="6">
    <source>
        <dbReference type="ARBA" id="ARBA00024937"/>
    </source>
</evidence>
<reference evidence="8 9" key="1">
    <citation type="submission" date="2020-08" db="EMBL/GenBank/DDBJ databases">
        <title>The Agave Microbiome: Exploring the role of microbial communities in plant adaptations to desert environments.</title>
        <authorList>
            <person name="Partida-Martinez L.P."/>
        </authorList>
    </citation>
    <scope>NUCLEOTIDE SEQUENCE [LARGE SCALE GENOMIC DNA]</scope>
    <source>
        <strain evidence="8 9">AS2.23</strain>
    </source>
</reference>
<dbReference type="GO" id="GO:0003677">
    <property type="term" value="F:DNA binding"/>
    <property type="evidence" value="ECO:0007669"/>
    <property type="project" value="UniProtKB-KW"/>
</dbReference>
<dbReference type="InterPro" id="IPR036390">
    <property type="entry name" value="WH_DNA-bd_sf"/>
</dbReference>
<evidence type="ECO:0000256" key="1">
    <source>
        <dbReference type="ARBA" id="ARBA00021390"/>
    </source>
</evidence>
<dbReference type="InterPro" id="IPR050313">
    <property type="entry name" value="Carb_Metab_HTH_regulators"/>
</dbReference>
<gene>
    <name evidence="8" type="ORF">FHR75_004287</name>
</gene>
<comment type="caution">
    <text evidence="8">The sequence shown here is derived from an EMBL/GenBank/DDBJ whole genome shotgun (WGS) entry which is preliminary data.</text>
</comment>
<dbReference type="SMART" id="SM00420">
    <property type="entry name" value="HTH_DEOR"/>
    <property type="match status" value="1"/>
</dbReference>
<dbReference type="InterPro" id="IPR036388">
    <property type="entry name" value="WH-like_DNA-bd_sf"/>
</dbReference>
<accession>A0A7W4TR65</accession>
<dbReference type="InterPro" id="IPR001034">
    <property type="entry name" value="DeoR_HTH"/>
</dbReference>
<evidence type="ECO:0000259" key="7">
    <source>
        <dbReference type="PROSITE" id="PS51000"/>
    </source>
</evidence>
<dbReference type="PROSITE" id="PS51000">
    <property type="entry name" value="HTH_DEOR_2"/>
    <property type="match status" value="1"/>
</dbReference>
<protein>
    <recommendedName>
        <fullName evidence="1">Lactose phosphotransferase system repressor</fullName>
    </recommendedName>
</protein>
<dbReference type="GO" id="GO:0003700">
    <property type="term" value="F:DNA-binding transcription factor activity"/>
    <property type="evidence" value="ECO:0007669"/>
    <property type="project" value="InterPro"/>
</dbReference>
<evidence type="ECO:0000313" key="9">
    <source>
        <dbReference type="Proteomes" id="UP000533269"/>
    </source>
</evidence>
<dbReference type="Pfam" id="PF00455">
    <property type="entry name" value="DeoRC"/>
    <property type="match status" value="1"/>
</dbReference>
<organism evidence="8 9">
    <name type="scientific">Kineococcus radiotolerans</name>
    <dbReference type="NCBI Taxonomy" id="131568"/>
    <lineage>
        <taxon>Bacteria</taxon>
        <taxon>Bacillati</taxon>
        <taxon>Actinomycetota</taxon>
        <taxon>Actinomycetes</taxon>
        <taxon>Kineosporiales</taxon>
        <taxon>Kineosporiaceae</taxon>
        <taxon>Kineococcus</taxon>
    </lineage>
</organism>
<dbReference type="EMBL" id="JACHVY010000008">
    <property type="protein sequence ID" value="MBB2903445.1"/>
    <property type="molecule type" value="Genomic_DNA"/>
</dbReference>
<dbReference type="PANTHER" id="PTHR30363:SF4">
    <property type="entry name" value="GLYCEROL-3-PHOSPHATE REGULON REPRESSOR"/>
    <property type="match status" value="1"/>
</dbReference>
<dbReference type="PRINTS" id="PR00037">
    <property type="entry name" value="HTHLACR"/>
</dbReference>
<sequence>MNVELRHREILEALHRSGRVEVPELAERLDISAITIRRDLDHLASVGALRRVRGGAVTTALRGEGLPFDVRAADEAPLKTRLATTAAGLIADGEAVVIDSGTTGAAAAAALASRRIHAMPLSVQAIAALTAGPGVDLILPGGSVRKPEGTLVGPATERSIAALRFDTAVMTCCAASPEAGVMAYDLGDAAVKQAIRAASARTILIAEGAKFTRSALAVVCPLEDVDVLITDDSAPTAVLERLNASGVHIEVC</sequence>
<dbReference type="InterPro" id="IPR014036">
    <property type="entry name" value="DeoR-like_C"/>
</dbReference>
<comment type="function">
    <text evidence="6">Repressor of the lactose catabolism operon. Galactose-6-phosphate is the inducer.</text>
</comment>
<dbReference type="Gene3D" id="1.10.10.10">
    <property type="entry name" value="Winged helix-like DNA-binding domain superfamily/Winged helix DNA-binding domain"/>
    <property type="match status" value="1"/>
</dbReference>
<dbReference type="Proteomes" id="UP000533269">
    <property type="component" value="Unassembled WGS sequence"/>
</dbReference>
<dbReference type="AlphaFoldDB" id="A0A7W4TR65"/>
<dbReference type="SUPFAM" id="SSF100950">
    <property type="entry name" value="NagB/RpiA/CoA transferase-like"/>
    <property type="match status" value="1"/>
</dbReference>
<dbReference type="InterPro" id="IPR037171">
    <property type="entry name" value="NagB/RpiA_transferase-like"/>
</dbReference>
<keyword evidence="5" id="KW-0804">Transcription</keyword>
<dbReference type="RefSeq" id="WP_183393056.1">
    <property type="nucleotide sequence ID" value="NZ_JACHVY010000008.1"/>
</dbReference>
<keyword evidence="4" id="KW-0238">DNA-binding</keyword>
<proteinExistence type="predicted"/>
<name>A0A7W4TR65_KINRA</name>
<evidence type="ECO:0000256" key="3">
    <source>
        <dbReference type="ARBA" id="ARBA00023015"/>
    </source>
</evidence>
<evidence type="ECO:0000313" key="8">
    <source>
        <dbReference type="EMBL" id="MBB2903445.1"/>
    </source>
</evidence>
<dbReference type="Pfam" id="PF08220">
    <property type="entry name" value="HTH_DeoR"/>
    <property type="match status" value="1"/>
</dbReference>
<feature type="domain" description="HTH deoR-type" evidence="7">
    <location>
        <begin position="3"/>
        <end position="58"/>
    </location>
</feature>
<evidence type="ECO:0000256" key="5">
    <source>
        <dbReference type="ARBA" id="ARBA00023163"/>
    </source>
</evidence>